<proteinExistence type="predicted"/>
<keyword evidence="2" id="KW-1185">Reference proteome</keyword>
<evidence type="ECO:0000313" key="1">
    <source>
        <dbReference type="EMBL" id="GBM08252.1"/>
    </source>
</evidence>
<dbReference type="Proteomes" id="UP000499080">
    <property type="component" value="Unassembled WGS sequence"/>
</dbReference>
<reference evidence="1 2" key="1">
    <citation type="journal article" date="2019" name="Sci. Rep.">
        <title>Orb-weaving spider Araneus ventricosus genome elucidates the spidroin gene catalogue.</title>
        <authorList>
            <person name="Kono N."/>
            <person name="Nakamura H."/>
            <person name="Ohtoshi R."/>
            <person name="Moran D.A.P."/>
            <person name="Shinohara A."/>
            <person name="Yoshida Y."/>
            <person name="Fujiwara M."/>
            <person name="Mori M."/>
            <person name="Tomita M."/>
            <person name="Arakawa K."/>
        </authorList>
    </citation>
    <scope>NUCLEOTIDE SEQUENCE [LARGE SCALE GENOMIC DNA]</scope>
</reference>
<sequence>MCPLNLTPQYKNVEKVKCPLNLTPQHKNVEKVMCSLNLTPQHKNVEKETILVKSEAQLEKEVLHNLPHLFISHFLFTIITGDETWVHNFTPDTKSASMTWKHPSSPVTKGVSHSAGKVVLTVFWDAEDVILIDWDH</sequence>
<dbReference type="InterPro" id="IPR052709">
    <property type="entry name" value="Transposase-MT_Hybrid"/>
</dbReference>
<evidence type="ECO:0000313" key="2">
    <source>
        <dbReference type="Proteomes" id="UP000499080"/>
    </source>
</evidence>
<dbReference type="PANTHER" id="PTHR46060:SF1">
    <property type="entry name" value="MARINER MOS1 TRANSPOSASE-LIKE PROTEIN"/>
    <property type="match status" value="1"/>
</dbReference>
<dbReference type="Gene3D" id="3.30.420.10">
    <property type="entry name" value="Ribonuclease H-like superfamily/Ribonuclease H"/>
    <property type="match status" value="1"/>
</dbReference>
<gene>
    <name evidence="1" type="ORF">AVEN_82936_1</name>
</gene>
<dbReference type="InterPro" id="IPR001888">
    <property type="entry name" value="Transposase_1"/>
</dbReference>
<dbReference type="GO" id="GO:0003676">
    <property type="term" value="F:nucleic acid binding"/>
    <property type="evidence" value="ECO:0007669"/>
    <property type="project" value="InterPro"/>
</dbReference>
<dbReference type="EMBL" id="BGPR01000254">
    <property type="protein sequence ID" value="GBM08252.1"/>
    <property type="molecule type" value="Genomic_DNA"/>
</dbReference>
<organism evidence="1 2">
    <name type="scientific">Araneus ventricosus</name>
    <name type="common">Orbweaver spider</name>
    <name type="synonym">Epeira ventricosa</name>
    <dbReference type="NCBI Taxonomy" id="182803"/>
    <lineage>
        <taxon>Eukaryota</taxon>
        <taxon>Metazoa</taxon>
        <taxon>Ecdysozoa</taxon>
        <taxon>Arthropoda</taxon>
        <taxon>Chelicerata</taxon>
        <taxon>Arachnida</taxon>
        <taxon>Araneae</taxon>
        <taxon>Araneomorphae</taxon>
        <taxon>Entelegynae</taxon>
        <taxon>Araneoidea</taxon>
        <taxon>Araneidae</taxon>
        <taxon>Araneus</taxon>
    </lineage>
</organism>
<dbReference type="PANTHER" id="PTHR46060">
    <property type="entry name" value="MARINER MOS1 TRANSPOSASE-LIKE PROTEIN"/>
    <property type="match status" value="1"/>
</dbReference>
<dbReference type="AlphaFoldDB" id="A0A4Y2CUV8"/>
<name>A0A4Y2CUV8_ARAVE</name>
<comment type="caution">
    <text evidence="1">The sequence shown here is derived from an EMBL/GenBank/DDBJ whole genome shotgun (WGS) entry which is preliminary data.</text>
</comment>
<accession>A0A4Y2CUV8</accession>
<dbReference type="OrthoDB" id="6433790at2759"/>
<dbReference type="Pfam" id="PF01359">
    <property type="entry name" value="Transposase_1"/>
    <property type="match status" value="1"/>
</dbReference>
<protein>
    <submittedName>
        <fullName evidence="1">Uncharacterized protein</fullName>
    </submittedName>
</protein>
<dbReference type="InterPro" id="IPR036397">
    <property type="entry name" value="RNaseH_sf"/>
</dbReference>